<dbReference type="EMBL" id="JAHRHJ020000003">
    <property type="protein sequence ID" value="KAH9323840.1"/>
    <property type="molecule type" value="Genomic_DNA"/>
</dbReference>
<organism evidence="1 2">
    <name type="scientific">Taxus chinensis</name>
    <name type="common">Chinese yew</name>
    <name type="synonym">Taxus wallichiana var. chinensis</name>
    <dbReference type="NCBI Taxonomy" id="29808"/>
    <lineage>
        <taxon>Eukaryota</taxon>
        <taxon>Viridiplantae</taxon>
        <taxon>Streptophyta</taxon>
        <taxon>Embryophyta</taxon>
        <taxon>Tracheophyta</taxon>
        <taxon>Spermatophyta</taxon>
        <taxon>Pinopsida</taxon>
        <taxon>Pinidae</taxon>
        <taxon>Conifers II</taxon>
        <taxon>Cupressales</taxon>
        <taxon>Taxaceae</taxon>
        <taxon>Taxus</taxon>
    </lineage>
</organism>
<feature type="non-terminal residue" evidence="1">
    <location>
        <position position="100"/>
    </location>
</feature>
<protein>
    <submittedName>
        <fullName evidence="1">Uncharacterized protein</fullName>
    </submittedName>
</protein>
<evidence type="ECO:0000313" key="1">
    <source>
        <dbReference type="EMBL" id="KAH9323840.1"/>
    </source>
</evidence>
<keyword evidence="2" id="KW-1185">Reference proteome</keyword>
<feature type="non-terminal residue" evidence="1">
    <location>
        <position position="1"/>
    </location>
</feature>
<dbReference type="Proteomes" id="UP000824469">
    <property type="component" value="Unassembled WGS sequence"/>
</dbReference>
<accession>A0AA38LIJ4</accession>
<gene>
    <name evidence="1" type="ORF">KI387_018479</name>
</gene>
<evidence type="ECO:0000313" key="2">
    <source>
        <dbReference type="Proteomes" id="UP000824469"/>
    </source>
</evidence>
<reference evidence="1 2" key="1">
    <citation type="journal article" date="2021" name="Nat. Plants">
        <title>The Taxus genome provides insights into paclitaxel biosynthesis.</title>
        <authorList>
            <person name="Xiong X."/>
            <person name="Gou J."/>
            <person name="Liao Q."/>
            <person name="Li Y."/>
            <person name="Zhou Q."/>
            <person name="Bi G."/>
            <person name="Li C."/>
            <person name="Du R."/>
            <person name="Wang X."/>
            <person name="Sun T."/>
            <person name="Guo L."/>
            <person name="Liang H."/>
            <person name="Lu P."/>
            <person name="Wu Y."/>
            <person name="Zhang Z."/>
            <person name="Ro D.K."/>
            <person name="Shang Y."/>
            <person name="Huang S."/>
            <person name="Yan J."/>
        </authorList>
    </citation>
    <scope>NUCLEOTIDE SEQUENCE [LARGE SCALE GENOMIC DNA]</scope>
    <source>
        <strain evidence="1">Ta-2019</strain>
    </source>
</reference>
<dbReference type="AlphaFoldDB" id="A0AA38LIJ4"/>
<comment type="caution">
    <text evidence="1">The sequence shown here is derived from an EMBL/GenBank/DDBJ whole genome shotgun (WGS) entry which is preliminary data.</text>
</comment>
<name>A0AA38LIJ4_TAXCH</name>
<sequence length="100" mass="11694">SENEEAYYLSDMEECIDEKEPMELENIVILPLLFQHKVLSAMEGHAQEQLITHNFPFTSELEELSLLYPSSHVKEEHTEEVRTNLEALNKDYAMESFLFS</sequence>
<proteinExistence type="predicted"/>